<protein>
    <submittedName>
        <fullName evidence="1">Uncharacterized protein</fullName>
    </submittedName>
</protein>
<dbReference type="Proteomes" id="UP000624244">
    <property type="component" value="Unassembled WGS sequence"/>
</dbReference>
<proteinExistence type="predicted"/>
<dbReference type="AlphaFoldDB" id="A0A8H5Z7R3"/>
<evidence type="ECO:0000313" key="1">
    <source>
        <dbReference type="EMBL" id="KAF5845081.1"/>
    </source>
</evidence>
<sequence>MTVPEASKAVKLRAVSGRTQGGERARIYRTYTYRIEAHGRYDVDSVIVVVVVRCFARVRSSPAGWQTSKRAWRRGAPLFSLQASFRCTTSRLQSPEIGRASRARHLTGSATNPPGCLQHDLAAISQRGAIGSRRSDEMLFRPSGTNSGTKQE</sequence>
<accession>A0A8H5Z7R3</accession>
<dbReference type="EMBL" id="WNKQ01000020">
    <property type="protein sequence ID" value="KAF5845081.1"/>
    <property type="molecule type" value="Genomic_DNA"/>
</dbReference>
<name>A0A8H5Z7R3_COCSA</name>
<reference evidence="1" key="1">
    <citation type="submission" date="2019-11" db="EMBL/GenBank/DDBJ databases">
        <title>Bipolaris sorokiniana Genome sequencing.</title>
        <authorList>
            <person name="Wang H."/>
        </authorList>
    </citation>
    <scope>NUCLEOTIDE SEQUENCE</scope>
</reference>
<evidence type="ECO:0000313" key="2">
    <source>
        <dbReference type="Proteomes" id="UP000624244"/>
    </source>
</evidence>
<organism evidence="1 2">
    <name type="scientific">Cochliobolus sativus</name>
    <name type="common">Common root rot and spot blotch fungus</name>
    <name type="synonym">Bipolaris sorokiniana</name>
    <dbReference type="NCBI Taxonomy" id="45130"/>
    <lineage>
        <taxon>Eukaryota</taxon>
        <taxon>Fungi</taxon>
        <taxon>Dikarya</taxon>
        <taxon>Ascomycota</taxon>
        <taxon>Pezizomycotina</taxon>
        <taxon>Dothideomycetes</taxon>
        <taxon>Pleosporomycetidae</taxon>
        <taxon>Pleosporales</taxon>
        <taxon>Pleosporineae</taxon>
        <taxon>Pleosporaceae</taxon>
        <taxon>Bipolaris</taxon>
    </lineage>
</organism>
<gene>
    <name evidence="1" type="ORF">GGP41_001145</name>
</gene>
<comment type="caution">
    <text evidence="1">The sequence shown here is derived from an EMBL/GenBank/DDBJ whole genome shotgun (WGS) entry which is preliminary data.</text>
</comment>